<evidence type="ECO:0000313" key="5">
    <source>
        <dbReference type="EMBL" id="MBN1573479.1"/>
    </source>
</evidence>
<dbReference type="InterPro" id="IPR020845">
    <property type="entry name" value="AMP-binding_CS"/>
</dbReference>
<dbReference type="Pfam" id="PF13193">
    <property type="entry name" value="AMP-binding_C"/>
    <property type="match status" value="1"/>
</dbReference>
<dbReference type="CDD" id="cd05936">
    <property type="entry name" value="FC-FACS_FadD_like"/>
    <property type="match status" value="1"/>
</dbReference>
<reference evidence="5" key="1">
    <citation type="journal article" date="2021" name="Environ. Microbiol.">
        <title>Genomic characterization of three novel Desulfobacterota classes expand the metabolic and phylogenetic diversity of the phylum.</title>
        <authorList>
            <person name="Murphy C.L."/>
            <person name="Biggerstaff J."/>
            <person name="Eichhorn A."/>
            <person name="Ewing E."/>
            <person name="Shahan R."/>
            <person name="Soriano D."/>
            <person name="Stewart S."/>
            <person name="VanMol K."/>
            <person name="Walker R."/>
            <person name="Walters P."/>
            <person name="Elshahed M.S."/>
            <person name="Youssef N.H."/>
        </authorList>
    </citation>
    <scope>NUCLEOTIDE SEQUENCE</scope>
    <source>
        <strain evidence="5">Zod_Metabat.24</strain>
    </source>
</reference>
<proteinExistence type="inferred from homology"/>
<evidence type="ECO:0000313" key="6">
    <source>
        <dbReference type="Proteomes" id="UP000809273"/>
    </source>
</evidence>
<evidence type="ECO:0000259" key="4">
    <source>
        <dbReference type="Pfam" id="PF13193"/>
    </source>
</evidence>
<dbReference type="Proteomes" id="UP000809273">
    <property type="component" value="Unassembled WGS sequence"/>
</dbReference>
<dbReference type="GO" id="GO:0016877">
    <property type="term" value="F:ligase activity, forming carbon-sulfur bonds"/>
    <property type="evidence" value="ECO:0007669"/>
    <property type="project" value="UniProtKB-ARBA"/>
</dbReference>
<dbReference type="EMBL" id="JAFGIX010000049">
    <property type="protein sequence ID" value="MBN1573479.1"/>
    <property type="molecule type" value="Genomic_DNA"/>
</dbReference>
<reference evidence="5" key="2">
    <citation type="submission" date="2021-01" db="EMBL/GenBank/DDBJ databases">
        <authorList>
            <person name="Hahn C.R."/>
            <person name="Youssef N.H."/>
            <person name="Elshahed M."/>
        </authorList>
    </citation>
    <scope>NUCLEOTIDE SEQUENCE</scope>
    <source>
        <strain evidence="5">Zod_Metabat.24</strain>
    </source>
</reference>
<feature type="domain" description="AMP-binding enzyme C-terminal" evidence="4">
    <location>
        <begin position="477"/>
        <end position="551"/>
    </location>
</feature>
<feature type="domain" description="AMP-dependent synthetase/ligase" evidence="3">
    <location>
        <begin position="42"/>
        <end position="426"/>
    </location>
</feature>
<sequence>MAKKETKSASKPQKKVWLKSYAEGVVQNVNFEKTTLTEAFVRTIKDFPEKPAIFFMGKVISYKELGDMVNRFATALAKMGVKKGSRVATLLPNIPQMVIAYYGAMMAGASMVLNNPLYTDPELEHQLNDSESEYLVTLDLLAPRMIALRPKTKVKDIIVCHINDYLPFPKKQLFPIVKKTMFRKIEKTDGVHEFVDLINKTKPNPPKIKFKFDDIAAFQYTGGTTGVSKGVMLTHENLSKNVQQIGVWFPTFKKGEEIQTGALPFFHSFGMTAVMNFSVWNGWGMVLIPRPEPQALLEAIDSCKPTFLAAVPTMYIGMLRHPDFKKFDLSSLKGCFSGAAPLPMETIKEFEAASGSQICEGYGLSETSPVATINPYGGKTKVGSIGLPIPDTELKIVDLDTGKKEMPVGEPGEVLIKGPQVTHGYYQKPKETKEAIKNEWLFTGDIGKMDDEGYFYIVDRKKDMIIAGGYNIYPRDIDEALYAHPKVAEACTVGIPHEYRGETVKAFVVLKQGETATEEEMIKYCETKLAKYKVPKTVEFRDSLPMSAVGKVLRKELRAAELEKMKK</sequence>
<dbReference type="Pfam" id="PF00501">
    <property type="entry name" value="AMP-binding"/>
    <property type="match status" value="1"/>
</dbReference>
<evidence type="ECO:0000259" key="3">
    <source>
        <dbReference type="Pfam" id="PF00501"/>
    </source>
</evidence>
<dbReference type="Gene3D" id="3.40.50.12780">
    <property type="entry name" value="N-terminal domain of ligase-like"/>
    <property type="match status" value="1"/>
</dbReference>
<dbReference type="SUPFAM" id="SSF56801">
    <property type="entry name" value="Acetyl-CoA synthetase-like"/>
    <property type="match status" value="1"/>
</dbReference>
<dbReference type="InterPro" id="IPR042099">
    <property type="entry name" value="ANL_N_sf"/>
</dbReference>
<comment type="caution">
    <text evidence="5">The sequence shown here is derived from an EMBL/GenBank/DDBJ whole genome shotgun (WGS) entry which is preliminary data.</text>
</comment>
<keyword evidence="2 5" id="KW-0436">Ligase</keyword>
<accession>A0A9D8KG03</accession>
<dbReference type="PANTHER" id="PTHR43767">
    <property type="entry name" value="LONG-CHAIN-FATTY-ACID--COA LIGASE"/>
    <property type="match status" value="1"/>
</dbReference>
<dbReference type="PANTHER" id="PTHR43767:SF9">
    <property type="entry name" value="LONG-CHAIN-FATTY-ACID--COA LIGASE"/>
    <property type="match status" value="1"/>
</dbReference>
<dbReference type="FunFam" id="3.30.300.30:FF:000008">
    <property type="entry name" value="2,3-dihydroxybenzoate-AMP ligase"/>
    <property type="match status" value="1"/>
</dbReference>
<protein>
    <submittedName>
        <fullName evidence="5">Long-chain fatty acid--CoA ligase</fullName>
    </submittedName>
</protein>
<dbReference type="FunFam" id="3.40.50.12780:FF:000003">
    <property type="entry name" value="Long-chain-fatty-acid--CoA ligase FadD"/>
    <property type="match status" value="1"/>
</dbReference>
<dbReference type="Gene3D" id="3.30.300.30">
    <property type="match status" value="1"/>
</dbReference>
<evidence type="ECO:0000256" key="1">
    <source>
        <dbReference type="ARBA" id="ARBA00006432"/>
    </source>
</evidence>
<dbReference type="InterPro" id="IPR025110">
    <property type="entry name" value="AMP-bd_C"/>
</dbReference>
<dbReference type="AlphaFoldDB" id="A0A9D8KG03"/>
<gene>
    <name evidence="5" type="ORF">JW984_09825</name>
</gene>
<evidence type="ECO:0000256" key="2">
    <source>
        <dbReference type="ARBA" id="ARBA00022598"/>
    </source>
</evidence>
<dbReference type="InterPro" id="IPR050237">
    <property type="entry name" value="ATP-dep_AMP-bd_enzyme"/>
</dbReference>
<comment type="similarity">
    <text evidence="1">Belongs to the ATP-dependent AMP-binding enzyme family.</text>
</comment>
<organism evidence="5 6">
    <name type="scientific">Candidatus Zymogenus saltonus</name>
    <dbReference type="NCBI Taxonomy" id="2844893"/>
    <lineage>
        <taxon>Bacteria</taxon>
        <taxon>Deltaproteobacteria</taxon>
        <taxon>Candidatus Zymogenia</taxon>
        <taxon>Candidatus Zymogeniales</taxon>
        <taxon>Candidatus Zymogenaceae</taxon>
        <taxon>Candidatus Zymogenus</taxon>
    </lineage>
</organism>
<name>A0A9D8KG03_9DELT</name>
<dbReference type="InterPro" id="IPR045851">
    <property type="entry name" value="AMP-bd_C_sf"/>
</dbReference>
<dbReference type="InterPro" id="IPR000873">
    <property type="entry name" value="AMP-dep_synth/lig_dom"/>
</dbReference>
<dbReference type="PROSITE" id="PS00455">
    <property type="entry name" value="AMP_BINDING"/>
    <property type="match status" value="1"/>
</dbReference>